<comment type="caution">
    <text evidence="2">The sequence shown here is derived from an EMBL/GenBank/DDBJ whole genome shotgun (WGS) entry which is preliminary data.</text>
</comment>
<organism evidence="2 3">
    <name type="scientific">Quercus suber</name>
    <name type="common">Cork oak</name>
    <dbReference type="NCBI Taxonomy" id="58331"/>
    <lineage>
        <taxon>Eukaryota</taxon>
        <taxon>Viridiplantae</taxon>
        <taxon>Streptophyta</taxon>
        <taxon>Embryophyta</taxon>
        <taxon>Tracheophyta</taxon>
        <taxon>Spermatophyta</taxon>
        <taxon>Magnoliopsida</taxon>
        <taxon>eudicotyledons</taxon>
        <taxon>Gunneridae</taxon>
        <taxon>Pentapetalae</taxon>
        <taxon>rosids</taxon>
        <taxon>fabids</taxon>
        <taxon>Fagales</taxon>
        <taxon>Fagaceae</taxon>
        <taxon>Quercus</taxon>
    </lineage>
</organism>
<evidence type="ECO:0000313" key="2">
    <source>
        <dbReference type="EMBL" id="KAK7849573.1"/>
    </source>
</evidence>
<feature type="compositionally biased region" description="Low complexity" evidence="1">
    <location>
        <begin position="57"/>
        <end position="84"/>
    </location>
</feature>
<feature type="region of interest" description="Disordered" evidence="1">
    <location>
        <begin position="33"/>
        <end position="84"/>
    </location>
</feature>
<dbReference type="PANTHER" id="PTHR45496:SF12">
    <property type="entry name" value="J DOMAIN-CONTAINING PROTEIN"/>
    <property type="match status" value="1"/>
</dbReference>
<dbReference type="Proteomes" id="UP000237347">
    <property type="component" value="Unassembled WGS sequence"/>
</dbReference>
<protein>
    <submittedName>
        <fullName evidence="2">Uncharacterized protein</fullName>
    </submittedName>
</protein>
<proteinExistence type="predicted"/>
<reference evidence="2 3" key="1">
    <citation type="journal article" date="2018" name="Sci. Data">
        <title>The draft genome sequence of cork oak.</title>
        <authorList>
            <person name="Ramos A.M."/>
            <person name="Usie A."/>
            <person name="Barbosa P."/>
            <person name="Barros P.M."/>
            <person name="Capote T."/>
            <person name="Chaves I."/>
            <person name="Simoes F."/>
            <person name="Abreu I."/>
            <person name="Carrasquinho I."/>
            <person name="Faro C."/>
            <person name="Guimaraes J.B."/>
            <person name="Mendonca D."/>
            <person name="Nobrega F."/>
            <person name="Rodrigues L."/>
            <person name="Saibo N.J.M."/>
            <person name="Varela M.C."/>
            <person name="Egas C."/>
            <person name="Matos J."/>
            <person name="Miguel C.M."/>
            <person name="Oliveira M.M."/>
            <person name="Ricardo C.P."/>
            <person name="Goncalves S."/>
        </authorList>
    </citation>
    <scope>NUCLEOTIDE SEQUENCE [LARGE SCALE GENOMIC DNA]</scope>
    <source>
        <strain evidence="3">cv. HL8</strain>
    </source>
</reference>
<keyword evidence="3" id="KW-1185">Reference proteome</keyword>
<dbReference type="EMBL" id="PKMF04000111">
    <property type="protein sequence ID" value="KAK7849573.1"/>
    <property type="molecule type" value="Genomic_DNA"/>
</dbReference>
<name>A0AAW0LCY5_QUESU</name>
<sequence>MTNPYSQQLGVELVRNPTPITFSNYPPNTCHFETYPSADTMPSKPENLTRINPPSPTKYSSSPMSLSPPRTPSTTTTSTTTPSSKSDFVKLVGLLNPNVNKFAFSDEALNLVCKAWMMLSDSDKRAQYEDEIDKTAEAAFWTLCSYCYYMYKYEKMYEDCCLRCYNCRKRFHGVAVNSPRKMEKNGETEIGYFVCWTYFPLGERERKLGMSGNCVNLGGNVGDFLWIPDEKKDVKNNCVKGNTKAGRWMNVKTVGRKTKKVLGNNIGRNE</sequence>
<accession>A0AAW0LCY5</accession>
<evidence type="ECO:0000313" key="3">
    <source>
        <dbReference type="Proteomes" id="UP000237347"/>
    </source>
</evidence>
<dbReference type="InterPro" id="IPR053052">
    <property type="entry name" value="Imprinting_Balance_Reg"/>
</dbReference>
<evidence type="ECO:0000256" key="1">
    <source>
        <dbReference type="SAM" id="MobiDB-lite"/>
    </source>
</evidence>
<dbReference type="PANTHER" id="PTHR45496">
    <property type="entry name" value="CHAPERONE DNAJ-DOMAIN SUPERFAMILY PROTEIN"/>
    <property type="match status" value="1"/>
</dbReference>
<dbReference type="AlphaFoldDB" id="A0AAW0LCY5"/>
<gene>
    <name evidence="2" type="ORF">CFP56_002686</name>
</gene>